<dbReference type="EMBL" id="DXCX01000081">
    <property type="protein sequence ID" value="HIY73860.1"/>
    <property type="molecule type" value="Genomic_DNA"/>
</dbReference>
<evidence type="ECO:0000259" key="1">
    <source>
        <dbReference type="Pfam" id="PF00004"/>
    </source>
</evidence>
<evidence type="ECO:0000313" key="3">
    <source>
        <dbReference type="Proteomes" id="UP000886824"/>
    </source>
</evidence>
<gene>
    <name evidence="2" type="ORF">H9826_07795</name>
</gene>
<accession>A0A9D2CF44</accession>
<organism evidence="2 3">
    <name type="scientific">Candidatus Intestinimonas merdavium</name>
    <dbReference type="NCBI Taxonomy" id="2838622"/>
    <lineage>
        <taxon>Bacteria</taxon>
        <taxon>Bacillati</taxon>
        <taxon>Bacillota</taxon>
        <taxon>Clostridia</taxon>
        <taxon>Eubacteriales</taxon>
        <taxon>Intestinimonas</taxon>
    </lineage>
</organism>
<dbReference type="Pfam" id="PF00004">
    <property type="entry name" value="AAA"/>
    <property type="match status" value="1"/>
</dbReference>
<evidence type="ECO:0000313" key="2">
    <source>
        <dbReference type="EMBL" id="HIY73860.1"/>
    </source>
</evidence>
<dbReference type="Gene3D" id="3.40.50.300">
    <property type="entry name" value="P-loop containing nucleotide triphosphate hydrolases"/>
    <property type="match status" value="1"/>
</dbReference>
<feature type="domain" description="ATPase AAA-type core" evidence="1">
    <location>
        <begin position="36"/>
        <end position="166"/>
    </location>
</feature>
<dbReference type="Proteomes" id="UP000886824">
    <property type="component" value="Unassembled WGS sequence"/>
</dbReference>
<proteinExistence type="predicted"/>
<dbReference type="SUPFAM" id="SSF52540">
    <property type="entry name" value="P-loop containing nucleoside triphosphate hydrolases"/>
    <property type="match status" value="1"/>
</dbReference>
<reference evidence="2" key="2">
    <citation type="submission" date="2021-04" db="EMBL/GenBank/DDBJ databases">
        <authorList>
            <person name="Gilroy R."/>
        </authorList>
    </citation>
    <scope>NUCLEOTIDE SEQUENCE</scope>
    <source>
        <strain evidence="2">CHK33-7979</strain>
    </source>
</reference>
<reference evidence="2" key="1">
    <citation type="journal article" date="2021" name="PeerJ">
        <title>Extensive microbial diversity within the chicken gut microbiome revealed by metagenomics and culture.</title>
        <authorList>
            <person name="Gilroy R."/>
            <person name="Ravi A."/>
            <person name="Getino M."/>
            <person name="Pursley I."/>
            <person name="Horton D.L."/>
            <person name="Alikhan N.F."/>
            <person name="Baker D."/>
            <person name="Gharbi K."/>
            <person name="Hall N."/>
            <person name="Watson M."/>
            <person name="Adriaenssens E.M."/>
            <person name="Foster-Nyarko E."/>
            <person name="Jarju S."/>
            <person name="Secka A."/>
            <person name="Antonio M."/>
            <person name="Oren A."/>
            <person name="Chaudhuri R.R."/>
            <person name="La Ragione R."/>
            <person name="Hildebrand F."/>
            <person name="Pallen M.J."/>
        </authorList>
    </citation>
    <scope>NUCLEOTIDE SEQUENCE</scope>
    <source>
        <strain evidence="2">CHK33-7979</strain>
    </source>
</reference>
<dbReference type="InterPro" id="IPR027417">
    <property type="entry name" value="P-loop_NTPase"/>
</dbReference>
<name>A0A9D2CF44_9FIRM</name>
<comment type="caution">
    <text evidence="2">The sequence shown here is derived from an EMBL/GenBank/DDBJ whole genome shotgun (WGS) entry which is preliminary data.</text>
</comment>
<protein>
    <submittedName>
        <fullName evidence="2">AAA family ATPase</fullName>
    </submittedName>
</protein>
<dbReference type="InterPro" id="IPR003959">
    <property type="entry name" value="ATPase_AAA_core"/>
</dbReference>
<sequence>MNIKRAKEEIQNTVRAYLSRDELGAWRIPPVRQRPLLLMGPPGIGKTQIMEQIAGEMGIGLVSYTITHHTRQSALGLPFIREETFGGRTCSVTEYTMSEILASVYRTMKDTGVQEGILFLDEINCISETLAPMMLQFLQCKTFGNQRLPDGWIIAAAGNPPEYNKSVREFDVVTLDRVKRMDITADYGVWKEYAQARGIHGAILSYLDLRKEHFYAVERTADGLQFVTARGWEDLSELLLSYEALGIPADREVVGEYLQLPRITRDFADYLALYDQYRKVYHVDEILTGAWTPLVVRELSSAPFDQRLSILGLLLSRLREECRRVWELDALADALHADLAALKEVLDTAEPAAFLEERADRLRQDLARRRAAGSADRQGERLALAHLGRLEELLRHLTAAAPTDPAAAFDLLKSDFQTDVDLRAQAAAQVGGHLEQAFAFLEAALGEGQELVIFATELTAGTHTSWFIQNFGCEAYYHHNKSLLFNDTRQALLSEIAQIRRDQAPPEET</sequence>
<dbReference type="AlphaFoldDB" id="A0A9D2CF44"/>
<dbReference type="GO" id="GO:0005524">
    <property type="term" value="F:ATP binding"/>
    <property type="evidence" value="ECO:0007669"/>
    <property type="project" value="InterPro"/>
</dbReference>
<dbReference type="GO" id="GO:0016887">
    <property type="term" value="F:ATP hydrolysis activity"/>
    <property type="evidence" value="ECO:0007669"/>
    <property type="project" value="InterPro"/>
</dbReference>